<dbReference type="GO" id="GO:0052908">
    <property type="term" value="F:16S rRNA (adenine(1518)-N(6)/adenine(1519)-N(6))-dimethyltransferase activity"/>
    <property type="evidence" value="ECO:0007669"/>
    <property type="project" value="UniProtKB-EC"/>
</dbReference>
<protein>
    <recommendedName>
        <fullName evidence="7">Ribosomal RNA small subunit methyltransferase A</fullName>
        <ecNumber evidence="7">2.1.1.182</ecNumber>
    </recommendedName>
    <alternativeName>
        <fullName evidence="7">16S rRNA (adenine(1518)-N(6)/adenine(1519)-N(6))-dimethyltransferase</fullName>
    </alternativeName>
    <alternativeName>
        <fullName evidence="7">16S rRNA dimethyladenosine transferase</fullName>
    </alternativeName>
    <alternativeName>
        <fullName evidence="7">16S rRNA dimethylase</fullName>
    </alternativeName>
    <alternativeName>
        <fullName evidence="7">S-adenosylmethionine-6-N', N'-adenosyl(rRNA) dimethyltransferase</fullName>
    </alternativeName>
</protein>
<gene>
    <name evidence="7 10" type="primary">rsmA</name>
    <name evidence="7" type="synonym">ksgA</name>
    <name evidence="10" type="ORF">FYJ85_03150</name>
</gene>
<dbReference type="GO" id="GO:0003723">
    <property type="term" value="F:RNA binding"/>
    <property type="evidence" value="ECO:0007669"/>
    <property type="project" value="UniProtKB-UniRule"/>
</dbReference>
<dbReference type="InterPro" id="IPR020596">
    <property type="entry name" value="rRNA_Ade_Mease_Trfase_CS"/>
</dbReference>
<comment type="subcellular location">
    <subcellularLocation>
        <location evidence="7">Cytoplasm</location>
    </subcellularLocation>
</comment>
<proteinExistence type="inferred from homology"/>
<comment type="similarity">
    <text evidence="7">Belongs to the class I-like SAM-binding methyltransferase superfamily. rRNA adenine N(6)-methyltransferase family. RsmA subfamily.</text>
</comment>
<evidence type="ECO:0000256" key="4">
    <source>
        <dbReference type="ARBA" id="ARBA00022679"/>
    </source>
</evidence>
<feature type="domain" description="Ribosomal RNA adenine methylase transferase N-terminal" evidence="9">
    <location>
        <begin position="50"/>
        <end position="220"/>
    </location>
</feature>
<dbReference type="PANTHER" id="PTHR11727:SF7">
    <property type="entry name" value="DIMETHYLADENOSINE TRANSFERASE-RELATED"/>
    <property type="match status" value="1"/>
</dbReference>
<keyword evidence="11" id="KW-1185">Reference proteome</keyword>
<dbReference type="Gene3D" id="3.40.50.150">
    <property type="entry name" value="Vaccinia Virus protein VP39"/>
    <property type="match status" value="1"/>
</dbReference>
<dbReference type="HAMAP" id="MF_00607">
    <property type="entry name" value="16SrRNA_methyltr_A"/>
    <property type="match status" value="1"/>
</dbReference>
<dbReference type="AlphaFoldDB" id="A0A844G046"/>
<keyword evidence="4 7" id="KW-0808">Transferase</keyword>
<keyword evidence="5 7" id="KW-0949">S-adenosyl-L-methionine</keyword>
<dbReference type="Pfam" id="PF00398">
    <property type="entry name" value="RrnaAD"/>
    <property type="match status" value="1"/>
</dbReference>
<evidence type="ECO:0000256" key="2">
    <source>
        <dbReference type="ARBA" id="ARBA00022552"/>
    </source>
</evidence>
<feature type="binding site" evidence="7 8">
    <location>
        <position position="43"/>
    </location>
    <ligand>
        <name>S-adenosyl-L-methionine</name>
        <dbReference type="ChEBI" id="CHEBI:59789"/>
    </ligand>
</feature>
<dbReference type="SUPFAM" id="SSF53335">
    <property type="entry name" value="S-adenosyl-L-methionine-dependent methyltransferases"/>
    <property type="match status" value="1"/>
</dbReference>
<evidence type="ECO:0000313" key="11">
    <source>
        <dbReference type="Proteomes" id="UP000435649"/>
    </source>
</evidence>
<evidence type="ECO:0000256" key="5">
    <source>
        <dbReference type="ARBA" id="ARBA00022691"/>
    </source>
</evidence>
<keyword evidence="3 7" id="KW-0489">Methyltransferase</keyword>
<dbReference type="PANTHER" id="PTHR11727">
    <property type="entry name" value="DIMETHYLADENOSINE TRANSFERASE"/>
    <property type="match status" value="1"/>
</dbReference>
<feature type="binding site" evidence="7 8">
    <location>
        <position position="115"/>
    </location>
    <ligand>
        <name>S-adenosyl-L-methionine</name>
        <dbReference type="ChEBI" id="CHEBI:59789"/>
    </ligand>
</feature>
<dbReference type="GO" id="GO:0005829">
    <property type="term" value="C:cytosol"/>
    <property type="evidence" value="ECO:0007669"/>
    <property type="project" value="TreeGrafter"/>
</dbReference>
<dbReference type="CDD" id="cd02440">
    <property type="entry name" value="AdoMet_MTases"/>
    <property type="match status" value="1"/>
</dbReference>
<evidence type="ECO:0000256" key="1">
    <source>
        <dbReference type="ARBA" id="ARBA00022490"/>
    </source>
</evidence>
<dbReference type="EC" id="2.1.1.182" evidence="7"/>
<evidence type="ECO:0000256" key="7">
    <source>
        <dbReference type="HAMAP-Rule" id="MF_00607"/>
    </source>
</evidence>
<dbReference type="NCBIfam" id="TIGR00755">
    <property type="entry name" value="ksgA"/>
    <property type="match status" value="1"/>
</dbReference>
<feature type="binding site" evidence="7 8">
    <location>
        <position position="135"/>
    </location>
    <ligand>
        <name>S-adenosyl-L-methionine</name>
        <dbReference type="ChEBI" id="CHEBI:59789"/>
    </ligand>
</feature>
<dbReference type="InterPro" id="IPR029063">
    <property type="entry name" value="SAM-dependent_MTases_sf"/>
</dbReference>
<comment type="function">
    <text evidence="7">Specifically dimethylates two adjacent adenosines (A1518 and A1519) in the loop of a conserved hairpin near the 3'-end of 16S rRNA in the 30S particle. May play a critical role in biogenesis of 30S subunits.</text>
</comment>
<dbReference type="InterPro" id="IPR011530">
    <property type="entry name" value="rRNA_adenine_dimethylase"/>
</dbReference>
<dbReference type="InterPro" id="IPR023165">
    <property type="entry name" value="rRNA_Ade_diMease-like_C"/>
</dbReference>
<feature type="binding site" evidence="7 8">
    <location>
        <position position="45"/>
    </location>
    <ligand>
        <name>S-adenosyl-L-methionine</name>
        <dbReference type="ChEBI" id="CHEBI:59789"/>
    </ligand>
</feature>
<dbReference type="InterPro" id="IPR020598">
    <property type="entry name" value="rRNA_Ade_methylase_Trfase_N"/>
</dbReference>
<evidence type="ECO:0000256" key="8">
    <source>
        <dbReference type="PROSITE-ProRule" id="PRU01026"/>
    </source>
</evidence>
<accession>A0A844G046</accession>
<comment type="caution">
    <text evidence="10">The sequence shown here is derived from an EMBL/GenBank/DDBJ whole genome shotgun (WGS) entry which is preliminary data.</text>
</comment>
<dbReference type="InterPro" id="IPR001737">
    <property type="entry name" value="KsgA/Erm"/>
</dbReference>
<reference evidence="10 11" key="1">
    <citation type="submission" date="2019-08" db="EMBL/GenBank/DDBJ databases">
        <title>In-depth cultivation of the pig gut microbiome towards novel bacterial diversity and tailored functional studies.</title>
        <authorList>
            <person name="Wylensek D."/>
            <person name="Hitch T.C.A."/>
            <person name="Clavel T."/>
        </authorList>
    </citation>
    <scope>NUCLEOTIDE SEQUENCE [LARGE SCALE GENOMIC DNA]</scope>
    <source>
        <strain evidence="10 11">BBE-744-WT-12</strain>
    </source>
</reference>
<dbReference type="PROSITE" id="PS01131">
    <property type="entry name" value="RRNA_A_DIMETH"/>
    <property type="match status" value="1"/>
</dbReference>
<dbReference type="PROSITE" id="PS51689">
    <property type="entry name" value="SAM_RNA_A_N6_MT"/>
    <property type="match status" value="1"/>
</dbReference>
<evidence type="ECO:0000259" key="9">
    <source>
        <dbReference type="SMART" id="SM00650"/>
    </source>
</evidence>
<dbReference type="Gene3D" id="1.10.8.100">
    <property type="entry name" value="Ribosomal RNA adenine dimethylase-like, domain 2"/>
    <property type="match status" value="1"/>
</dbReference>
<dbReference type="EMBL" id="VUNS01000002">
    <property type="protein sequence ID" value="MST96041.1"/>
    <property type="molecule type" value="Genomic_DNA"/>
</dbReference>
<dbReference type="Proteomes" id="UP000435649">
    <property type="component" value="Unassembled WGS sequence"/>
</dbReference>
<comment type="catalytic activity">
    <reaction evidence="7">
        <text>adenosine(1518)/adenosine(1519) in 16S rRNA + 4 S-adenosyl-L-methionine = N(6)-dimethyladenosine(1518)/N(6)-dimethyladenosine(1519) in 16S rRNA + 4 S-adenosyl-L-homocysteine + 4 H(+)</text>
        <dbReference type="Rhea" id="RHEA:19609"/>
        <dbReference type="Rhea" id="RHEA-COMP:10232"/>
        <dbReference type="Rhea" id="RHEA-COMP:10233"/>
        <dbReference type="ChEBI" id="CHEBI:15378"/>
        <dbReference type="ChEBI" id="CHEBI:57856"/>
        <dbReference type="ChEBI" id="CHEBI:59789"/>
        <dbReference type="ChEBI" id="CHEBI:74411"/>
        <dbReference type="ChEBI" id="CHEBI:74493"/>
        <dbReference type="EC" id="2.1.1.182"/>
    </reaction>
</comment>
<organism evidence="10 11">
    <name type="scientific">Victivallis lenta</name>
    <dbReference type="NCBI Taxonomy" id="2606640"/>
    <lineage>
        <taxon>Bacteria</taxon>
        <taxon>Pseudomonadati</taxon>
        <taxon>Lentisphaerota</taxon>
        <taxon>Lentisphaeria</taxon>
        <taxon>Victivallales</taxon>
        <taxon>Victivallaceae</taxon>
        <taxon>Victivallis</taxon>
    </lineage>
</organism>
<feature type="binding site" evidence="7 8">
    <location>
        <position position="70"/>
    </location>
    <ligand>
        <name>S-adenosyl-L-methionine</name>
        <dbReference type="ChEBI" id="CHEBI:59789"/>
    </ligand>
</feature>
<keyword evidence="1 7" id="KW-0963">Cytoplasm</keyword>
<feature type="binding site" evidence="7 8">
    <location>
        <position position="91"/>
    </location>
    <ligand>
        <name>S-adenosyl-L-methionine</name>
        <dbReference type="ChEBI" id="CHEBI:59789"/>
    </ligand>
</feature>
<evidence type="ECO:0000256" key="3">
    <source>
        <dbReference type="ARBA" id="ARBA00022603"/>
    </source>
</evidence>
<sequence length="294" mass="32563">MSARRPINAAAAAAAAVTDMNKQQLTAALESIGMRPGRGLGQNFLLDGNLLDYIVRLSAPGKGERILEVGPGFGALTSRLLKAGAEVYAVEFDHRIAEYLRTHIEKGNFHLTEADACRVDYVELLENRPFRAIANLPYSISTIFIARMLDLPNPPESMFFMLQREMGERLSAVPGTKNYGALSVRTQLRYDVKLEKIVPPEVFFPPPEVDSAIVSFRRHDRYAEKPELCRLLPGVVKTVFAQRRKQMGKVLGQNYGKEKAAAALAAVNLPPEIRPDKLAVDQFAVLTRALFALD</sequence>
<name>A0A844G046_9BACT</name>
<dbReference type="SMART" id="SM00650">
    <property type="entry name" value="rADc"/>
    <property type="match status" value="1"/>
</dbReference>
<keyword evidence="6 7" id="KW-0694">RNA-binding</keyword>
<evidence type="ECO:0000256" key="6">
    <source>
        <dbReference type="ARBA" id="ARBA00022884"/>
    </source>
</evidence>
<evidence type="ECO:0000313" key="10">
    <source>
        <dbReference type="EMBL" id="MST96041.1"/>
    </source>
</evidence>
<keyword evidence="2 7" id="KW-0698">rRNA processing</keyword>